<feature type="region of interest" description="Disordered" evidence="2">
    <location>
        <begin position="1"/>
        <end position="22"/>
    </location>
</feature>
<dbReference type="AlphaFoldDB" id="A0A3P3VL82"/>
<proteinExistence type="predicted"/>
<evidence type="ECO:0000313" key="4">
    <source>
        <dbReference type="EMBL" id="RRJ82638.1"/>
    </source>
</evidence>
<name>A0A3P3VL82_9GAMM</name>
<evidence type="ECO:0000256" key="1">
    <source>
        <dbReference type="ARBA" id="ARBA00022801"/>
    </source>
</evidence>
<evidence type="ECO:0000256" key="2">
    <source>
        <dbReference type="SAM" id="MobiDB-lite"/>
    </source>
</evidence>
<dbReference type="GO" id="GO:0004132">
    <property type="term" value="F:dCMP deaminase activity"/>
    <property type="evidence" value="ECO:0007669"/>
    <property type="project" value="TreeGrafter"/>
</dbReference>
<evidence type="ECO:0000313" key="5">
    <source>
        <dbReference type="Proteomes" id="UP000280792"/>
    </source>
</evidence>
<reference evidence="4 5" key="1">
    <citation type="submission" date="2018-08" db="EMBL/GenBank/DDBJ databases">
        <authorList>
            <person name="Khan S.A."/>
        </authorList>
    </citation>
    <scope>NUCLEOTIDE SEQUENCE [LARGE SCALE GENOMIC DNA]</scope>
    <source>
        <strain evidence="4 5">GTF-13</strain>
    </source>
</reference>
<dbReference type="InterPro" id="IPR015517">
    <property type="entry name" value="dCMP_deaminase-rel"/>
</dbReference>
<accession>A0A3P3VL82</accession>
<organism evidence="4 5">
    <name type="scientific">Aestuariirhabdus litorea</name>
    <dbReference type="NCBI Taxonomy" id="2528527"/>
    <lineage>
        <taxon>Bacteria</taxon>
        <taxon>Pseudomonadati</taxon>
        <taxon>Pseudomonadota</taxon>
        <taxon>Gammaproteobacteria</taxon>
        <taxon>Oceanospirillales</taxon>
        <taxon>Aestuariirhabdaceae</taxon>
        <taxon>Aestuariirhabdus</taxon>
    </lineage>
</organism>
<dbReference type="PANTHER" id="PTHR11086:SF18">
    <property type="entry name" value="DEOXYCYTIDYLATE DEAMINASE"/>
    <property type="match status" value="1"/>
</dbReference>
<dbReference type="Pfam" id="PF00383">
    <property type="entry name" value="dCMP_cyt_deam_1"/>
    <property type="match status" value="1"/>
</dbReference>
<dbReference type="PANTHER" id="PTHR11086">
    <property type="entry name" value="DEOXYCYTIDYLATE DEAMINASE-RELATED"/>
    <property type="match status" value="1"/>
</dbReference>
<dbReference type="GO" id="GO:0005737">
    <property type="term" value="C:cytoplasm"/>
    <property type="evidence" value="ECO:0007669"/>
    <property type="project" value="TreeGrafter"/>
</dbReference>
<dbReference type="Proteomes" id="UP000280792">
    <property type="component" value="Unassembled WGS sequence"/>
</dbReference>
<dbReference type="PROSITE" id="PS51747">
    <property type="entry name" value="CYT_DCMP_DEAMINASES_2"/>
    <property type="match status" value="1"/>
</dbReference>
<evidence type="ECO:0000259" key="3">
    <source>
        <dbReference type="PROSITE" id="PS51747"/>
    </source>
</evidence>
<dbReference type="EMBL" id="QWEZ01000002">
    <property type="protein sequence ID" value="RRJ82638.1"/>
    <property type="molecule type" value="Genomic_DNA"/>
</dbReference>
<dbReference type="Gene3D" id="3.40.140.10">
    <property type="entry name" value="Cytidine Deaminase, domain 2"/>
    <property type="match status" value="1"/>
</dbReference>
<keyword evidence="1" id="KW-0378">Hydrolase</keyword>
<keyword evidence="5" id="KW-1185">Reference proteome</keyword>
<gene>
    <name evidence="4" type="ORF">D0544_12300</name>
</gene>
<reference evidence="4 5" key="2">
    <citation type="submission" date="2018-12" db="EMBL/GenBank/DDBJ databases">
        <title>Simiduia agarivorans gen. nov., sp. nov., a marine, agarolytic bacterium isolated from shallow coastal water from Keelung, Taiwan.</title>
        <authorList>
            <person name="Shieh W.Y."/>
        </authorList>
    </citation>
    <scope>NUCLEOTIDE SEQUENCE [LARGE SCALE GENOMIC DNA]</scope>
    <source>
        <strain evidence="4 5">GTF-13</strain>
    </source>
</reference>
<dbReference type="InterPro" id="IPR016193">
    <property type="entry name" value="Cytidine_deaminase-like"/>
</dbReference>
<dbReference type="InterPro" id="IPR002125">
    <property type="entry name" value="CMP_dCMP_dom"/>
</dbReference>
<comment type="caution">
    <text evidence="4">The sequence shown here is derived from an EMBL/GenBank/DDBJ whole genome shotgun (WGS) entry which is preliminary data.</text>
</comment>
<feature type="domain" description="CMP/dCMP-type deaminase" evidence="3">
    <location>
        <begin position="28"/>
        <end position="148"/>
    </location>
</feature>
<dbReference type="SUPFAM" id="SSF53927">
    <property type="entry name" value="Cytidine deaminase-like"/>
    <property type="match status" value="1"/>
</dbReference>
<sequence length="212" mass="23631">MSAHNNGNHQLEEVEVSHSAPDNGGRPSFADVYMGFAYQIAERSTCHRLNVGTVITSTDYRKVFAVGYNGNASGLHNHCDSDTPGSCGCLHSEENGVINCDAPRHYEKFVFVTHLPCRMCAKRLINLGGVKRVYYAEDYRLRDSIELFAEVGIAVEHLPLKRNPAEQALFRLAEIAYQHEVVAGEGNPLGEPTQSDPEWVSRRVSQWLAETR</sequence>
<protein>
    <recommendedName>
        <fullName evidence="3">CMP/dCMP-type deaminase domain-containing protein</fullName>
    </recommendedName>
</protein>